<dbReference type="AlphaFoldDB" id="A0A5C8PF37"/>
<evidence type="ECO:0000313" key="9">
    <source>
        <dbReference type="EMBL" id="TXL72226.1"/>
    </source>
</evidence>
<reference evidence="9 10" key="1">
    <citation type="submission" date="2019-06" db="EMBL/GenBank/DDBJ databases">
        <title>New taxonomy in bacterial strain CC-CFT640, isolated from vineyard.</title>
        <authorList>
            <person name="Lin S.-Y."/>
            <person name="Tsai C.-F."/>
            <person name="Young C.-C."/>
        </authorList>
    </citation>
    <scope>NUCLEOTIDE SEQUENCE [LARGE SCALE GENOMIC DNA]</scope>
    <source>
        <strain evidence="9 10">CC-CFT640</strain>
    </source>
</reference>
<comment type="catalytic activity">
    <reaction evidence="5">
        <text>an aliphatic primary amide = an aliphatic nitrile + H2O</text>
        <dbReference type="Rhea" id="RHEA:12673"/>
        <dbReference type="ChEBI" id="CHEBI:15377"/>
        <dbReference type="ChEBI" id="CHEBI:65285"/>
        <dbReference type="ChEBI" id="CHEBI:80291"/>
        <dbReference type="EC" id="4.2.1.84"/>
    </reaction>
</comment>
<feature type="binding site" evidence="6">
    <location>
        <position position="135"/>
    </location>
    <ligand>
        <name>Fe(3+)</name>
        <dbReference type="ChEBI" id="CHEBI:29034"/>
    </ligand>
</feature>
<comment type="similarity">
    <text evidence="1">Belongs to the nitrile hydratase subunit alpha family.</text>
</comment>
<feature type="binding site" evidence="6">
    <location>
        <position position="133"/>
    </location>
    <ligand>
        <name>Fe(3+)</name>
        <dbReference type="ChEBI" id="CHEBI:29034"/>
    </ligand>
</feature>
<dbReference type="GO" id="GO:0046914">
    <property type="term" value="F:transition metal ion binding"/>
    <property type="evidence" value="ECO:0007669"/>
    <property type="project" value="InterPro"/>
</dbReference>
<evidence type="ECO:0000259" key="8">
    <source>
        <dbReference type="Pfam" id="PF02979"/>
    </source>
</evidence>
<comment type="caution">
    <text evidence="9">The sequence shown here is derived from an EMBL/GenBank/DDBJ whole genome shotgun (WGS) entry which is preliminary data.</text>
</comment>
<dbReference type="InterPro" id="IPR023900">
    <property type="entry name" value="CN_Hdrtase_asu/SCN_Hdrlase_gsu"/>
</dbReference>
<dbReference type="Gene3D" id="3.90.330.10">
    <property type="entry name" value="Nitrile hydratase alpha /Thiocyanate hydrolase gamma"/>
    <property type="match status" value="1"/>
</dbReference>
<evidence type="ECO:0000256" key="6">
    <source>
        <dbReference type="PIRSR" id="PIRSR001426-1"/>
    </source>
</evidence>
<feature type="binding site" evidence="6">
    <location>
        <position position="130"/>
    </location>
    <ligand>
        <name>Fe(3+)</name>
        <dbReference type="ChEBI" id="CHEBI:29034"/>
    </ligand>
</feature>
<feature type="domain" description="Nitrile hydratase alpha/Thiocyanate hydrolase gamma" evidence="8">
    <location>
        <begin position="42"/>
        <end position="220"/>
    </location>
</feature>
<keyword evidence="3 6" id="KW-0479">Metal-binding</keyword>
<dbReference type="NCBIfam" id="TIGR01323">
    <property type="entry name" value="nitrile_alph"/>
    <property type="match status" value="1"/>
</dbReference>
<evidence type="ECO:0000313" key="10">
    <source>
        <dbReference type="Proteomes" id="UP000321638"/>
    </source>
</evidence>
<dbReference type="GO" id="GO:0018822">
    <property type="term" value="F:nitrile hydratase activity"/>
    <property type="evidence" value="ECO:0007669"/>
    <property type="project" value="UniProtKB-EC"/>
</dbReference>
<proteinExistence type="inferred from homology"/>
<dbReference type="PIRSF" id="PIRSF001426">
    <property type="entry name" value="NHase_alpha"/>
    <property type="match status" value="1"/>
</dbReference>
<name>A0A5C8PF37_9HYPH</name>
<protein>
    <recommendedName>
        <fullName evidence="2">nitrile hydratase</fullName>
        <ecNumber evidence="2">4.2.1.84</ecNumber>
    </recommendedName>
</protein>
<dbReference type="InterPro" id="IPR018141">
    <property type="entry name" value="Nitrile_hydratase_asu"/>
</dbReference>
<organism evidence="9 10">
    <name type="scientific">Vineibacter terrae</name>
    <dbReference type="NCBI Taxonomy" id="2586908"/>
    <lineage>
        <taxon>Bacteria</taxon>
        <taxon>Pseudomonadati</taxon>
        <taxon>Pseudomonadota</taxon>
        <taxon>Alphaproteobacteria</taxon>
        <taxon>Hyphomicrobiales</taxon>
        <taxon>Vineibacter</taxon>
    </lineage>
</organism>
<accession>A0A5C8PF37</accession>
<feature type="region of interest" description="Disordered" evidence="7">
    <location>
        <begin position="1"/>
        <end position="33"/>
    </location>
</feature>
<dbReference type="EC" id="4.2.1.84" evidence="2"/>
<dbReference type="EMBL" id="VDUZ01000035">
    <property type="protein sequence ID" value="TXL72226.1"/>
    <property type="molecule type" value="Genomic_DNA"/>
</dbReference>
<keyword evidence="4 9" id="KW-0456">Lyase</keyword>
<evidence type="ECO:0000256" key="1">
    <source>
        <dbReference type="ARBA" id="ARBA00009363"/>
    </source>
</evidence>
<dbReference type="Pfam" id="PF02979">
    <property type="entry name" value="NHase_alpha"/>
    <property type="match status" value="1"/>
</dbReference>
<feature type="binding site" evidence="6">
    <location>
        <position position="134"/>
    </location>
    <ligand>
        <name>Fe(3+)</name>
        <dbReference type="ChEBI" id="CHEBI:29034"/>
    </ligand>
</feature>
<evidence type="ECO:0000256" key="7">
    <source>
        <dbReference type="SAM" id="MobiDB-lite"/>
    </source>
</evidence>
<gene>
    <name evidence="9" type="primary">nthA</name>
    <name evidence="9" type="ORF">FHP25_26725</name>
</gene>
<keyword evidence="10" id="KW-1185">Reference proteome</keyword>
<evidence type="ECO:0000256" key="3">
    <source>
        <dbReference type="ARBA" id="ARBA00022723"/>
    </source>
</evidence>
<evidence type="ECO:0000256" key="2">
    <source>
        <dbReference type="ARBA" id="ARBA00013079"/>
    </source>
</evidence>
<dbReference type="SUPFAM" id="SSF56209">
    <property type="entry name" value="Nitrile hydratase alpha chain"/>
    <property type="match status" value="1"/>
</dbReference>
<dbReference type="OrthoDB" id="528553at2"/>
<dbReference type="InterPro" id="IPR036648">
    <property type="entry name" value="CN_Hdrase_a/SCN_Hdrase_g_sf"/>
</dbReference>
<keyword evidence="6" id="KW-0408">Iron</keyword>
<dbReference type="InterPro" id="IPR004232">
    <property type="entry name" value="CN_Hdrtase_a/SCN_Hdrlase_g"/>
</dbReference>
<dbReference type="RefSeq" id="WP_147850047.1">
    <property type="nucleotide sequence ID" value="NZ_VDUZ01000035.1"/>
</dbReference>
<sequence length="225" mass="24943">MPHDDAHGHHHDHDHDHPHVHGGADHHPHRPDADDTLTYCRQLEIAVRELLVEKGHLTRDEIRGAVERMDARGPHLGAAVVAKAWTDPAFKARLLADGSAACQEAGITFDQSTRLIVVENTPEAHNLVVCTLCSCYPRMVLGLPPDWYKSRAYRSRAVREPRSVLREFGTELPDSVAVRVHDSTADMRYLVLPMRPASTEGWSEAQLAALVSRDSMIGVTTVKAP</sequence>
<evidence type="ECO:0000256" key="5">
    <source>
        <dbReference type="ARBA" id="ARBA00044877"/>
    </source>
</evidence>
<evidence type="ECO:0000256" key="4">
    <source>
        <dbReference type="ARBA" id="ARBA00023239"/>
    </source>
</evidence>
<dbReference type="Proteomes" id="UP000321638">
    <property type="component" value="Unassembled WGS sequence"/>
</dbReference>